<keyword evidence="4" id="KW-0902">Two-component regulatory system</keyword>
<dbReference type="PROSITE" id="PS50110">
    <property type="entry name" value="RESPONSE_REGULATORY"/>
    <property type="match status" value="1"/>
</dbReference>
<sequence length="240" mass="27899">MIEKKAAILIVDDEERIRKLLKMYLEREDYQIDEAGDGETALQKALDKDYELILLDLMLPGMDGIEVCEKLREFKATPVIMLTAKGEEANRVQGFEVGTDDYIVKPFSPREVVLRVKALLRRSSKTKFLETETTSKNELVFPHLMIDHDAHRVKVENQEVNLTPKEYDLLYYLAQNPDKVFSREQLLKDVWNYEFFGDLRTVDTHVKRLREKLNRISEEAANMIVTVWGVGYKIEVESNG</sequence>
<name>A0A4Z0GP96_9BACL</name>
<dbReference type="InterPro" id="IPR039420">
    <property type="entry name" value="WalR-like"/>
</dbReference>
<dbReference type="Pfam" id="PF00486">
    <property type="entry name" value="Trans_reg_C"/>
    <property type="match status" value="1"/>
</dbReference>
<evidence type="ECO:0000256" key="4">
    <source>
        <dbReference type="ARBA" id="ARBA00023012"/>
    </source>
</evidence>
<dbReference type="SMART" id="SM00448">
    <property type="entry name" value="REC"/>
    <property type="match status" value="1"/>
</dbReference>
<dbReference type="GO" id="GO:0006355">
    <property type="term" value="P:regulation of DNA-templated transcription"/>
    <property type="evidence" value="ECO:0007669"/>
    <property type="project" value="InterPro"/>
</dbReference>
<protein>
    <submittedName>
        <fullName evidence="14">Response regulator transcription factor</fullName>
    </submittedName>
</protein>
<evidence type="ECO:0000256" key="7">
    <source>
        <dbReference type="ARBA" id="ARBA00023159"/>
    </source>
</evidence>
<gene>
    <name evidence="14" type="ORF">E4665_09385</name>
</gene>
<evidence type="ECO:0000259" key="13">
    <source>
        <dbReference type="PROSITE" id="PS51755"/>
    </source>
</evidence>
<dbReference type="OrthoDB" id="9790442at2"/>
<reference evidence="14 15" key="1">
    <citation type="journal article" date="2015" name="Int. J. Syst. Evol. Microbiol.">
        <title>Sporolactobacillus shoreae sp. nov. and Sporolactobacillus spathodeae sp. nov., two spore-forming lactic acid bacteria isolated from tree barks in Thailand.</title>
        <authorList>
            <person name="Thamacharoensuk T."/>
            <person name="Kitahara M."/>
            <person name="Ohkuma M."/>
            <person name="Thongchul N."/>
            <person name="Tanasupawat S."/>
        </authorList>
    </citation>
    <scope>NUCLEOTIDE SEQUENCE [LARGE SCALE GENOMIC DNA]</scope>
    <source>
        <strain evidence="14 15">BK92</strain>
    </source>
</reference>
<feature type="domain" description="OmpR/PhoB-type" evidence="13">
    <location>
        <begin position="136"/>
        <end position="236"/>
    </location>
</feature>
<keyword evidence="15" id="KW-1185">Reference proteome</keyword>
<dbReference type="FunFam" id="1.10.10.10:FF:000018">
    <property type="entry name" value="DNA-binding response regulator ResD"/>
    <property type="match status" value="1"/>
</dbReference>
<feature type="DNA-binding region" description="OmpR/PhoB-type" evidence="10">
    <location>
        <begin position="136"/>
        <end position="236"/>
    </location>
</feature>
<evidence type="ECO:0000256" key="11">
    <source>
        <dbReference type="SAM" id="Coils"/>
    </source>
</evidence>
<evidence type="ECO:0000256" key="6">
    <source>
        <dbReference type="ARBA" id="ARBA00023125"/>
    </source>
</evidence>
<dbReference type="Pfam" id="PF00072">
    <property type="entry name" value="Response_reg"/>
    <property type="match status" value="1"/>
</dbReference>
<dbReference type="InterPro" id="IPR001867">
    <property type="entry name" value="OmpR/PhoB-type_DNA-bd"/>
</dbReference>
<dbReference type="FunFam" id="3.40.50.2300:FF:000001">
    <property type="entry name" value="DNA-binding response regulator PhoB"/>
    <property type="match status" value="1"/>
</dbReference>
<dbReference type="InterPro" id="IPR036388">
    <property type="entry name" value="WH-like_DNA-bd_sf"/>
</dbReference>
<keyword evidence="6 10" id="KW-0238">DNA-binding</keyword>
<keyword evidence="11" id="KW-0175">Coiled coil</keyword>
<evidence type="ECO:0000256" key="1">
    <source>
        <dbReference type="ARBA" id="ARBA00004496"/>
    </source>
</evidence>
<evidence type="ECO:0000256" key="5">
    <source>
        <dbReference type="ARBA" id="ARBA00023015"/>
    </source>
</evidence>
<dbReference type="RefSeq" id="WP_135348533.1">
    <property type="nucleotide sequence ID" value="NZ_SRJD01000009.1"/>
</dbReference>
<dbReference type="SMART" id="SM00862">
    <property type="entry name" value="Trans_reg_C"/>
    <property type="match status" value="1"/>
</dbReference>
<dbReference type="SUPFAM" id="SSF52172">
    <property type="entry name" value="CheY-like"/>
    <property type="match status" value="1"/>
</dbReference>
<dbReference type="PROSITE" id="PS51755">
    <property type="entry name" value="OMPR_PHOB"/>
    <property type="match status" value="1"/>
</dbReference>
<dbReference type="EMBL" id="SRJD01000009">
    <property type="protein sequence ID" value="TGA98153.1"/>
    <property type="molecule type" value="Genomic_DNA"/>
</dbReference>
<evidence type="ECO:0000256" key="9">
    <source>
        <dbReference type="PROSITE-ProRule" id="PRU00169"/>
    </source>
</evidence>
<dbReference type="PANTHER" id="PTHR48111:SF44">
    <property type="entry name" value="TRANSCRIPTIONAL REGULATORY PROTEIN RESD"/>
    <property type="match status" value="1"/>
</dbReference>
<dbReference type="GO" id="GO:0032993">
    <property type="term" value="C:protein-DNA complex"/>
    <property type="evidence" value="ECO:0007669"/>
    <property type="project" value="TreeGrafter"/>
</dbReference>
<proteinExistence type="predicted"/>
<evidence type="ECO:0000313" key="14">
    <source>
        <dbReference type="EMBL" id="TGA98153.1"/>
    </source>
</evidence>
<dbReference type="InterPro" id="IPR001789">
    <property type="entry name" value="Sig_transdc_resp-reg_receiver"/>
</dbReference>
<comment type="subcellular location">
    <subcellularLocation>
        <location evidence="1">Cytoplasm</location>
    </subcellularLocation>
</comment>
<dbReference type="Gene3D" id="1.10.10.10">
    <property type="entry name" value="Winged helix-like DNA-binding domain superfamily/Winged helix DNA-binding domain"/>
    <property type="match status" value="1"/>
</dbReference>
<dbReference type="Proteomes" id="UP000298347">
    <property type="component" value="Unassembled WGS sequence"/>
</dbReference>
<evidence type="ECO:0000313" key="15">
    <source>
        <dbReference type="Proteomes" id="UP000298347"/>
    </source>
</evidence>
<evidence type="ECO:0000256" key="8">
    <source>
        <dbReference type="ARBA" id="ARBA00023163"/>
    </source>
</evidence>
<evidence type="ECO:0000259" key="12">
    <source>
        <dbReference type="PROSITE" id="PS50110"/>
    </source>
</evidence>
<feature type="domain" description="Response regulatory" evidence="12">
    <location>
        <begin position="7"/>
        <end position="120"/>
    </location>
</feature>
<dbReference type="CDD" id="cd00383">
    <property type="entry name" value="trans_reg_C"/>
    <property type="match status" value="1"/>
</dbReference>
<evidence type="ECO:0000256" key="3">
    <source>
        <dbReference type="ARBA" id="ARBA00022553"/>
    </source>
</evidence>
<dbReference type="PANTHER" id="PTHR48111">
    <property type="entry name" value="REGULATOR OF RPOS"/>
    <property type="match status" value="1"/>
</dbReference>
<evidence type="ECO:0000256" key="2">
    <source>
        <dbReference type="ARBA" id="ARBA00022490"/>
    </source>
</evidence>
<dbReference type="GO" id="GO:0000976">
    <property type="term" value="F:transcription cis-regulatory region binding"/>
    <property type="evidence" value="ECO:0007669"/>
    <property type="project" value="TreeGrafter"/>
</dbReference>
<keyword evidence="8" id="KW-0804">Transcription</keyword>
<dbReference type="AlphaFoldDB" id="A0A4Z0GP96"/>
<dbReference type="Gene3D" id="3.40.50.2300">
    <property type="match status" value="1"/>
</dbReference>
<dbReference type="InterPro" id="IPR011006">
    <property type="entry name" value="CheY-like_superfamily"/>
</dbReference>
<dbReference type="GO" id="GO:0000156">
    <property type="term" value="F:phosphorelay response regulator activity"/>
    <property type="evidence" value="ECO:0007669"/>
    <property type="project" value="TreeGrafter"/>
</dbReference>
<feature type="modified residue" description="4-aspartylphosphate" evidence="9">
    <location>
        <position position="56"/>
    </location>
</feature>
<dbReference type="Gene3D" id="6.10.250.690">
    <property type="match status" value="1"/>
</dbReference>
<keyword evidence="5" id="KW-0805">Transcription regulation</keyword>
<keyword evidence="2" id="KW-0963">Cytoplasm</keyword>
<accession>A0A4Z0GP96</accession>
<feature type="coiled-coil region" evidence="11">
    <location>
        <begin position="199"/>
        <end position="226"/>
    </location>
</feature>
<keyword evidence="7" id="KW-0010">Activator</keyword>
<keyword evidence="3 9" id="KW-0597">Phosphoprotein</keyword>
<comment type="caution">
    <text evidence="14">The sequence shown here is derived from an EMBL/GenBank/DDBJ whole genome shotgun (WGS) entry which is preliminary data.</text>
</comment>
<organism evidence="14 15">
    <name type="scientific">Sporolactobacillus shoreae</name>
    <dbReference type="NCBI Taxonomy" id="1465501"/>
    <lineage>
        <taxon>Bacteria</taxon>
        <taxon>Bacillati</taxon>
        <taxon>Bacillota</taxon>
        <taxon>Bacilli</taxon>
        <taxon>Bacillales</taxon>
        <taxon>Sporolactobacillaceae</taxon>
        <taxon>Sporolactobacillus</taxon>
    </lineage>
</organism>
<evidence type="ECO:0000256" key="10">
    <source>
        <dbReference type="PROSITE-ProRule" id="PRU01091"/>
    </source>
</evidence>
<dbReference type="GO" id="GO:0005829">
    <property type="term" value="C:cytosol"/>
    <property type="evidence" value="ECO:0007669"/>
    <property type="project" value="TreeGrafter"/>
</dbReference>